<evidence type="ECO:0000313" key="1">
    <source>
        <dbReference type="EMBL" id="MBZ6015065.1"/>
    </source>
</evidence>
<organism evidence="1 2">
    <name type="scientific">Leuconostoc gelidum subsp. gelidum</name>
    <dbReference type="NCBI Taxonomy" id="1607839"/>
    <lineage>
        <taxon>Bacteria</taxon>
        <taxon>Bacillati</taxon>
        <taxon>Bacillota</taxon>
        <taxon>Bacilli</taxon>
        <taxon>Lactobacillales</taxon>
        <taxon>Lactobacillaceae</taxon>
        <taxon>Leuconostoc</taxon>
        <taxon>Leuconostoc gelidum group</taxon>
    </lineage>
</organism>
<evidence type="ECO:0000313" key="2">
    <source>
        <dbReference type="Proteomes" id="UP000727071"/>
    </source>
</evidence>
<proteinExistence type="predicted"/>
<dbReference type="InterPro" id="IPR036388">
    <property type="entry name" value="WH-like_DNA-bd_sf"/>
</dbReference>
<dbReference type="EMBL" id="JAHBFV010000003">
    <property type="protein sequence ID" value="MBZ6015065.1"/>
    <property type="molecule type" value="Genomic_DNA"/>
</dbReference>
<dbReference type="InterPro" id="IPR018247">
    <property type="entry name" value="EF_Hand_1_Ca_BS"/>
</dbReference>
<gene>
    <name evidence="1" type="ORF">KII88_00715</name>
</gene>
<protein>
    <recommendedName>
        <fullName evidence="3">FtsK gamma domain-containing protein</fullName>
    </recommendedName>
</protein>
<accession>A0AB35FWS9</accession>
<sequence>MEKDDLIEQTIQMINAGDLKTDMDFIKTVNAIQRRHRIGLVRAANIIIDLNKSGLLNNTDWKQKAARYHFKF</sequence>
<reference evidence="1" key="1">
    <citation type="submission" date="2021-05" db="EMBL/GenBank/DDBJ databases">
        <title>Pangenome of Leuconostoc gelidum warrants species status for Leuconostoc gelidum subsp. gasicomitatum.</title>
        <authorList>
            <person name="Johansson P."/>
            <person name="Sade E."/>
            <person name="Hultman J."/>
            <person name="Auvinen P."/>
            <person name="Bjorkroth J."/>
        </authorList>
    </citation>
    <scope>NUCLEOTIDE SEQUENCE</scope>
    <source>
        <strain evidence="1">C220d</strain>
    </source>
</reference>
<name>A0AB35FWS9_LEUGE</name>
<evidence type="ECO:0008006" key="3">
    <source>
        <dbReference type="Google" id="ProtNLM"/>
    </source>
</evidence>
<dbReference type="RefSeq" id="WP_141557735.1">
    <property type="nucleotide sequence ID" value="NZ_BPKU01000002.1"/>
</dbReference>
<dbReference type="AlphaFoldDB" id="A0AB35FWS9"/>
<comment type="caution">
    <text evidence="1">The sequence shown here is derived from an EMBL/GenBank/DDBJ whole genome shotgun (WGS) entry which is preliminary data.</text>
</comment>
<dbReference type="Gene3D" id="1.10.10.10">
    <property type="entry name" value="Winged helix-like DNA-binding domain superfamily/Winged helix DNA-binding domain"/>
    <property type="match status" value="1"/>
</dbReference>
<dbReference type="Proteomes" id="UP000727071">
    <property type="component" value="Unassembled WGS sequence"/>
</dbReference>
<dbReference type="PROSITE" id="PS00018">
    <property type="entry name" value="EF_HAND_1"/>
    <property type="match status" value="1"/>
</dbReference>